<dbReference type="Pfam" id="PF01510">
    <property type="entry name" value="Amidase_2"/>
    <property type="match status" value="1"/>
</dbReference>
<dbReference type="GO" id="GO:0001897">
    <property type="term" value="P:symbiont-mediated cytolysis of host cell"/>
    <property type="evidence" value="ECO:0007669"/>
    <property type="project" value="UniProtKB-ARBA"/>
</dbReference>
<evidence type="ECO:0000313" key="4">
    <source>
        <dbReference type="EMBL" id="AON96990.1"/>
    </source>
</evidence>
<dbReference type="Proteomes" id="UP000204231">
    <property type="component" value="Segment"/>
</dbReference>
<proteinExistence type="predicted"/>
<keyword evidence="2" id="KW-0081">Bacteriolytic enzyme</keyword>
<evidence type="ECO:0000313" key="5">
    <source>
        <dbReference type="Proteomes" id="UP000204231"/>
    </source>
</evidence>
<dbReference type="SMART" id="SM00644">
    <property type="entry name" value="Ami_2"/>
    <property type="match status" value="1"/>
</dbReference>
<protein>
    <submittedName>
        <fullName evidence="4">Lysin A</fullName>
    </submittedName>
</protein>
<sequence>MPVYTKDNIAIGIIAEGRRARSGQGQLDHPVISEKGIVIALATGLVESNLTMYANRADPDSLKYPHDAVGSDANSVGVFQQRAPWWGTLADRMDVARSAAMFYGSLARQRIVDNAGTPNEKRFDYNTDRVSPGTWAQMVQKSAFPDRYDQRMAEARKIYDRLKGEQGPPVDTPTPTVPNPPQYSEFIAFGRGYSARTRPPTNFFIHTEEGNGTAKSLSDYCQGQNGVSYHYTLRDRIVYCPVDTDYASWSVLSANVFSINLCFAGSRAAMSRQEWLAREADIEIAAYLAVQDCRKYNFSTEVIPPPYAGSARPGISDHKYVTQKLGIGDHTDVGSNFPWDVFAKYVRKYADGVSVGDPILELLAMPTNQEKLDFIFAEESKKFASRSIYATPGEGLVDTRAGFVLNVDAMTHQDLVERLAIQYHDDDAIARIVRVASGQGANPNDTWAKEHALTVLQKIPEEVLKAWQEKNR</sequence>
<dbReference type="GeneID" id="29066671"/>
<dbReference type="Gene3D" id="3.40.80.10">
    <property type="entry name" value="Peptidoglycan recognition protein-like"/>
    <property type="match status" value="1"/>
</dbReference>
<dbReference type="RefSeq" id="YP_009288103.1">
    <property type="nucleotide sequence ID" value="NC_031080.1"/>
</dbReference>
<organism evidence="4 5">
    <name type="scientific">Mycobacterium phage Tonenili</name>
    <dbReference type="NCBI Taxonomy" id="1891703"/>
    <lineage>
        <taxon>Viruses</taxon>
        <taxon>Duplodnaviria</taxon>
        <taxon>Heunggongvirae</taxon>
        <taxon>Uroviricota</taxon>
        <taxon>Caudoviricetes</taxon>
        <taxon>Ceeclamvirinae</taxon>
        <taxon>Bixzunavirus</taxon>
        <taxon>Bixzunavirus tonenili</taxon>
    </lineage>
</organism>
<keyword evidence="1" id="KW-0929">Antimicrobial</keyword>
<feature type="domain" description="N-acetylmuramoyl-L-alanine amidase" evidence="3">
    <location>
        <begin position="190"/>
        <end position="334"/>
    </location>
</feature>
<name>A0A1C9EHM2_9CAUD</name>
<accession>A0A1C9EHM2</accession>
<dbReference type="EMBL" id="KX752698">
    <property type="protein sequence ID" value="AON96990.1"/>
    <property type="molecule type" value="Genomic_DNA"/>
</dbReference>
<reference evidence="4 5" key="1">
    <citation type="submission" date="2016-08" db="EMBL/GenBank/DDBJ databases">
        <authorList>
            <person name="Acevedo E."/>
            <person name="Azhar M."/>
            <person name="Golebiewska U.P."/>
            <person name="Grzywna D."/>
            <person name="Guardiola R."/>
            <person name="Jackson O."/>
            <person name="John N."/>
            <person name="Kanavatsas C."/>
            <person name="Khan S."/>
            <person name="Leong J."/>
            <person name="Mansilla E."/>
            <person name="Muladjanov Y."/>
            <person name="Nouel J."/>
            <person name="Oh S."/>
            <person name="Oppedisano M."/>
            <person name="Sajid A."/>
            <person name="Samper M."/>
            <person name="Ugbeva O."/>
            <person name="Delesalle V.A."/>
            <person name="Garlena R.A."/>
            <person name="Russell D.A."/>
            <person name="Pope W.H."/>
            <person name="Jacobs-Sera D."/>
            <person name="Hendrix R.W."/>
            <person name="Hatfull G.F."/>
        </authorList>
    </citation>
    <scope>NUCLEOTIDE SEQUENCE [LARGE SCALE GENOMIC DNA]</scope>
</reference>
<dbReference type="InterPro" id="IPR036505">
    <property type="entry name" value="Amidase/PGRP_sf"/>
</dbReference>
<dbReference type="KEGG" id="vg:29066671"/>
<evidence type="ECO:0000256" key="2">
    <source>
        <dbReference type="ARBA" id="ARBA00022638"/>
    </source>
</evidence>
<dbReference type="InterPro" id="IPR002502">
    <property type="entry name" value="Amidase_domain"/>
</dbReference>
<dbReference type="OrthoDB" id="2745at10239"/>
<dbReference type="GO" id="GO:0008745">
    <property type="term" value="F:N-acetylmuramoyl-L-alanine amidase activity"/>
    <property type="evidence" value="ECO:0007669"/>
    <property type="project" value="InterPro"/>
</dbReference>
<keyword evidence="5" id="KW-1185">Reference proteome</keyword>
<evidence type="ECO:0000259" key="3">
    <source>
        <dbReference type="SMART" id="SM00644"/>
    </source>
</evidence>
<dbReference type="GO" id="GO:0042742">
    <property type="term" value="P:defense response to bacterium"/>
    <property type="evidence" value="ECO:0007669"/>
    <property type="project" value="UniProtKB-KW"/>
</dbReference>
<dbReference type="SUPFAM" id="SSF55846">
    <property type="entry name" value="N-acetylmuramoyl-L-alanine amidase-like"/>
    <property type="match status" value="1"/>
</dbReference>
<gene>
    <name evidence="4" type="ORF">SEA_TONENILI_272</name>
</gene>
<evidence type="ECO:0000256" key="1">
    <source>
        <dbReference type="ARBA" id="ARBA00022529"/>
    </source>
</evidence>
<dbReference type="GO" id="GO:0009253">
    <property type="term" value="P:peptidoglycan catabolic process"/>
    <property type="evidence" value="ECO:0007669"/>
    <property type="project" value="InterPro"/>
</dbReference>